<keyword evidence="2" id="KW-1185">Reference proteome</keyword>
<name>A0A8X6UCY1_NEPPI</name>
<proteinExistence type="predicted"/>
<accession>A0A8X6UCY1</accession>
<evidence type="ECO:0000313" key="1">
    <source>
        <dbReference type="EMBL" id="GFU18605.1"/>
    </source>
</evidence>
<sequence length="101" mass="11095">MAVTNGRQGARKGTAKLARLLLRGGTADGAVLHVYCEGESKMPRVPAWRKMAAEIFLASEISWLRARQFLPDALSYCQTRVANGAAAQLPCCRSRFLRRCA</sequence>
<protein>
    <submittedName>
        <fullName evidence="1">Uncharacterized protein</fullName>
    </submittedName>
</protein>
<comment type="caution">
    <text evidence="1">The sequence shown here is derived from an EMBL/GenBank/DDBJ whole genome shotgun (WGS) entry which is preliminary data.</text>
</comment>
<gene>
    <name evidence="1" type="ORF">NPIL_372701</name>
</gene>
<reference evidence="1" key="1">
    <citation type="submission" date="2020-08" db="EMBL/GenBank/DDBJ databases">
        <title>Multicomponent nature underlies the extraordinary mechanical properties of spider dragline silk.</title>
        <authorList>
            <person name="Kono N."/>
            <person name="Nakamura H."/>
            <person name="Mori M."/>
            <person name="Yoshida Y."/>
            <person name="Ohtoshi R."/>
            <person name="Malay A.D."/>
            <person name="Moran D.A.P."/>
            <person name="Tomita M."/>
            <person name="Numata K."/>
            <person name="Arakawa K."/>
        </authorList>
    </citation>
    <scope>NUCLEOTIDE SEQUENCE</scope>
</reference>
<dbReference type="Proteomes" id="UP000887013">
    <property type="component" value="Unassembled WGS sequence"/>
</dbReference>
<organism evidence="1 2">
    <name type="scientific">Nephila pilipes</name>
    <name type="common">Giant wood spider</name>
    <name type="synonym">Nephila maculata</name>
    <dbReference type="NCBI Taxonomy" id="299642"/>
    <lineage>
        <taxon>Eukaryota</taxon>
        <taxon>Metazoa</taxon>
        <taxon>Ecdysozoa</taxon>
        <taxon>Arthropoda</taxon>
        <taxon>Chelicerata</taxon>
        <taxon>Arachnida</taxon>
        <taxon>Araneae</taxon>
        <taxon>Araneomorphae</taxon>
        <taxon>Entelegynae</taxon>
        <taxon>Araneoidea</taxon>
        <taxon>Nephilidae</taxon>
        <taxon>Nephila</taxon>
    </lineage>
</organism>
<dbReference type="EMBL" id="BMAW01030898">
    <property type="protein sequence ID" value="GFU18605.1"/>
    <property type="molecule type" value="Genomic_DNA"/>
</dbReference>
<evidence type="ECO:0000313" key="2">
    <source>
        <dbReference type="Proteomes" id="UP000887013"/>
    </source>
</evidence>
<dbReference type="AlphaFoldDB" id="A0A8X6UCY1"/>